<dbReference type="InterPro" id="IPR000620">
    <property type="entry name" value="EamA_dom"/>
</dbReference>
<keyword evidence="10" id="KW-1185">Reference proteome</keyword>
<feature type="transmembrane region" description="Helical" evidence="7">
    <location>
        <begin position="174"/>
        <end position="192"/>
    </location>
</feature>
<dbReference type="PANTHER" id="PTHR42920:SF11">
    <property type="entry name" value="INNER MEMBRANE PROTEIN YTFF"/>
    <property type="match status" value="1"/>
</dbReference>
<evidence type="ECO:0000256" key="5">
    <source>
        <dbReference type="ARBA" id="ARBA00022989"/>
    </source>
</evidence>
<evidence type="ECO:0000256" key="3">
    <source>
        <dbReference type="ARBA" id="ARBA00022475"/>
    </source>
</evidence>
<feature type="transmembrane region" description="Helical" evidence="7">
    <location>
        <begin position="237"/>
        <end position="256"/>
    </location>
</feature>
<dbReference type="EMBL" id="JAGGKV010000008">
    <property type="protein sequence ID" value="MBP1964345.1"/>
    <property type="molecule type" value="Genomic_DNA"/>
</dbReference>
<accession>A0ABS4I0D0</accession>
<feature type="transmembrane region" description="Helical" evidence="7">
    <location>
        <begin position="262"/>
        <end position="280"/>
    </location>
</feature>
<keyword evidence="6 7" id="KW-0472">Membrane</keyword>
<evidence type="ECO:0000259" key="8">
    <source>
        <dbReference type="Pfam" id="PF00892"/>
    </source>
</evidence>
<dbReference type="SUPFAM" id="SSF103481">
    <property type="entry name" value="Multidrug resistance efflux transporter EmrE"/>
    <property type="match status" value="2"/>
</dbReference>
<dbReference type="InterPro" id="IPR051258">
    <property type="entry name" value="Diverse_Substrate_Transporter"/>
</dbReference>
<evidence type="ECO:0000313" key="9">
    <source>
        <dbReference type="EMBL" id="MBP1964345.1"/>
    </source>
</evidence>
<dbReference type="Gene3D" id="1.10.3730.20">
    <property type="match status" value="1"/>
</dbReference>
<feature type="transmembrane region" description="Helical" evidence="7">
    <location>
        <begin position="32"/>
        <end position="52"/>
    </location>
</feature>
<feature type="transmembrane region" description="Helical" evidence="7">
    <location>
        <begin position="64"/>
        <end position="82"/>
    </location>
</feature>
<evidence type="ECO:0000256" key="7">
    <source>
        <dbReference type="SAM" id="Phobius"/>
    </source>
</evidence>
<keyword evidence="5 7" id="KW-1133">Transmembrane helix</keyword>
<feature type="transmembrane region" description="Helical" evidence="7">
    <location>
        <begin position="94"/>
        <end position="113"/>
    </location>
</feature>
<evidence type="ECO:0000256" key="2">
    <source>
        <dbReference type="ARBA" id="ARBA00007362"/>
    </source>
</evidence>
<comment type="subcellular location">
    <subcellularLocation>
        <location evidence="1">Cell membrane</location>
        <topology evidence="1">Multi-pass membrane protein</topology>
    </subcellularLocation>
</comment>
<reference evidence="9 10" key="1">
    <citation type="submission" date="2021-03" db="EMBL/GenBank/DDBJ databases">
        <title>Genomic Encyclopedia of Type Strains, Phase IV (KMG-IV): sequencing the most valuable type-strain genomes for metagenomic binning, comparative biology and taxonomic classification.</title>
        <authorList>
            <person name="Goeker M."/>
        </authorList>
    </citation>
    <scope>NUCLEOTIDE SEQUENCE [LARGE SCALE GENOMIC DNA]</scope>
    <source>
        <strain evidence="9 10">DSM 24950</strain>
    </source>
</reference>
<organism evidence="9 10">
    <name type="scientific">Paenibacillus aceris</name>
    <dbReference type="NCBI Taxonomy" id="869555"/>
    <lineage>
        <taxon>Bacteria</taxon>
        <taxon>Bacillati</taxon>
        <taxon>Bacillota</taxon>
        <taxon>Bacilli</taxon>
        <taxon>Bacillales</taxon>
        <taxon>Paenibacillaceae</taxon>
        <taxon>Paenibacillus</taxon>
    </lineage>
</organism>
<gene>
    <name evidence="9" type="ORF">J2Z65_003568</name>
</gene>
<feature type="transmembrane region" description="Helical" evidence="7">
    <location>
        <begin position="148"/>
        <end position="167"/>
    </location>
</feature>
<dbReference type="RefSeq" id="WP_193580965.1">
    <property type="nucleotide sequence ID" value="NZ_JAAOZR010000023.1"/>
</dbReference>
<evidence type="ECO:0000256" key="6">
    <source>
        <dbReference type="ARBA" id="ARBA00023136"/>
    </source>
</evidence>
<comment type="similarity">
    <text evidence="2">Belongs to the EamA transporter family.</text>
</comment>
<comment type="caution">
    <text evidence="9">The sequence shown here is derived from an EMBL/GenBank/DDBJ whole genome shotgun (WGS) entry which is preliminary data.</text>
</comment>
<feature type="domain" description="EamA" evidence="8">
    <location>
        <begin position="145"/>
        <end position="277"/>
    </location>
</feature>
<feature type="transmembrane region" description="Helical" evidence="7">
    <location>
        <begin position="204"/>
        <end position="225"/>
    </location>
</feature>
<protein>
    <submittedName>
        <fullName evidence="9">Drug/metabolite transporter (DMT)-like permease</fullName>
    </submittedName>
</protein>
<name>A0ABS4I0D0_9BACL</name>
<sequence>MAKSYIILIFCVFVWALNYVARQFLLQEFSPLLLSVISLTVVSIVFLLWAYLARSFVWPTRKEWLLLLMSASIGLIANQLFLLNGLHRTSATHASLIFTMSPFITAALASVFLREKITSRMIAGMMVAFLGLIAALNMQSFSVSAGDLMILGATFTFSCNLIIIRVLSRRMTPFILTVYSFTLSSVLFDPYVLTTVKVDWSHPFNFWCMAILTVIVAQGLVNVLWNKGMETVGAARSTIVLNLQPIMTMLLDFIIFGHHVSFVQLIGVTLVLIGVLFGTVHKEKLNYKAETA</sequence>
<feature type="transmembrane region" description="Helical" evidence="7">
    <location>
        <begin position="122"/>
        <end position="142"/>
    </location>
</feature>
<evidence type="ECO:0000256" key="1">
    <source>
        <dbReference type="ARBA" id="ARBA00004651"/>
    </source>
</evidence>
<keyword evidence="4 7" id="KW-0812">Transmembrane</keyword>
<dbReference type="Pfam" id="PF00892">
    <property type="entry name" value="EamA"/>
    <property type="match status" value="2"/>
</dbReference>
<evidence type="ECO:0000313" key="10">
    <source>
        <dbReference type="Proteomes" id="UP001519344"/>
    </source>
</evidence>
<dbReference type="InterPro" id="IPR037185">
    <property type="entry name" value="EmrE-like"/>
</dbReference>
<evidence type="ECO:0000256" key="4">
    <source>
        <dbReference type="ARBA" id="ARBA00022692"/>
    </source>
</evidence>
<keyword evidence="3" id="KW-1003">Cell membrane</keyword>
<dbReference type="PANTHER" id="PTHR42920">
    <property type="entry name" value="OS03G0707200 PROTEIN-RELATED"/>
    <property type="match status" value="1"/>
</dbReference>
<feature type="domain" description="EamA" evidence="8">
    <location>
        <begin position="4"/>
        <end position="134"/>
    </location>
</feature>
<dbReference type="Proteomes" id="UP001519344">
    <property type="component" value="Unassembled WGS sequence"/>
</dbReference>
<proteinExistence type="inferred from homology"/>